<organism evidence="3 4">
    <name type="scientific">Kribbella alba</name>
    <dbReference type="NCBI Taxonomy" id="190197"/>
    <lineage>
        <taxon>Bacteria</taxon>
        <taxon>Bacillati</taxon>
        <taxon>Actinomycetota</taxon>
        <taxon>Actinomycetes</taxon>
        <taxon>Propionibacteriales</taxon>
        <taxon>Kribbellaceae</taxon>
        <taxon>Kribbella</taxon>
    </lineage>
</organism>
<proteinExistence type="predicted"/>
<keyword evidence="4" id="KW-1185">Reference proteome</keyword>
<gene>
    <name evidence="3" type="ORF">GCM10009744_46770</name>
</gene>
<dbReference type="SUPFAM" id="SSF53041">
    <property type="entry name" value="Resolvase-like"/>
    <property type="match status" value="1"/>
</dbReference>
<protein>
    <recommendedName>
        <fullName evidence="2">Resolvase/invertase-type recombinase catalytic domain-containing protein</fullName>
    </recommendedName>
</protein>
<dbReference type="InterPro" id="IPR006119">
    <property type="entry name" value="Resolv_N"/>
</dbReference>
<dbReference type="Proteomes" id="UP001501319">
    <property type="component" value="Unassembled WGS sequence"/>
</dbReference>
<evidence type="ECO:0000256" key="1">
    <source>
        <dbReference type="SAM" id="MobiDB-lite"/>
    </source>
</evidence>
<evidence type="ECO:0000313" key="4">
    <source>
        <dbReference type="Proteomes" id="UP001501319"/>
    </source>
</evidence>
<accession>A0ABN2FKC7</accession>
<feature type="domain" description="Resolvase/invertase-type recombinase catalytic" evidence="2">
    <location>
        <begin position="51"/>
        <end position="108"/>
    </location>
</feature>
<evidence type="ECO:0000313" key="3">
    <source>
        <dbReference type="EMBL" id="GAA1649865.1"/>
    </source>
</evidence>
<dbReference type="InterPro" id="IPR036162">
    <property type="entry name" value="Resolvase-like_N_sf"/>
</dbReference>
<reference evidence="3 4" key="1">
    <citation type="journal article" date="2019" name="Int. J. Syst. Evol. Microbiol.">
        <title>The Global Catalogue of Microorganisms (GCM) 10K type strain sequencing project: providing services to taxonomists for standard genome sequencing and annotation.</title>
        <authorList>
            <consortium name="The Broad Institute Genomics Platform"/>
            <consortium name="The Broad Institute Genome Sequencing Center for Infectious Disease"/>
            <person name="Wu L."/>
            <person name="Ma J."/>
        </authorList>
    </citation>
    <scope>NUCLEOTIDE SEQUENCE [LARGE SCALE GENOMIC DNA]</scope>
    <source>
        <strain evidence="3 4">JCM 14306</strain>
    </source>
</reference>
<comment type="caution">
    <text evidence="3">The sequence shown here is derived from an EMBL/GenBank/DDBJ whole genome shotgun (WGS) entry which is preliminary data.</text>
</comment>
<feature type="region of interest" description="Disordered" evidence="1">
    <location>
        <begin position="1"/>
        <end position="23"/>
    </location>
</feature>
<evidence type="ECO:0000259" key="2">
    <source>
        <dbReference type="Pfam" id="PF00239"/>
    </source>
</evidence>
<sequence length="130" mass="14640">MHAKPPQSCRAAIRPSRRSQAFRQLSRPRYSRHLRCARTSTGRAEGAARVTVEELTEAEVKLGGQVHDPNDPIGRLLFNVLAMIAEYESDLIRMRTREGMEVAKAKGRRSGLVTAALPASRANWYRRVLE</sequence>
<dbReference type="Pfam" id="PF00239">
    <property type="entry name" value="Resolvase"/>
    <property type="match status" value="1"/>
</dbReference>
<dbReference type="Gene3D" id="3.40.50.1390">
    <property type="entry name" value="Resolvase, N-terminal catalytic domain"/>
    <property type="match status" value="1"/>
</dbReference>
<dbReference type="EMBL" id="BAAANE010000007">
    <property type="protein sequence ID" value="GAA1649865.1"/>
    <property type="molecule type" value="Genomic_DNA"/>
</dbReference>
<name>A0ABN2FKC7_9ACTN</name>